<keyword evidence="2" id="KW-0732">Signal</keyword>
<comment type="caution">
    <text evidence="3">The sequence shown here is derived from an EMBL/GenBank/DDBJ whole genome shotgun (WGS) entry which is preliminary data.</text>
</comment>
<protein>
    <recommendedName>
        <fullName evidence="5">Secreted protein</fullName>
    </recommendedName>
</protein>
<evidence type="ECO:0008006" key="5">
    <source>
        <dbReference type="Google" id="ProtNLM"/>
    </source>
</evidence>
<dbReference type="Proteomes" id="UP001321473">
    <property type="component" value="Unassembled WGS sequence"/>
</dbReference>
<evidence type="ECO:0000256" key="2">
    <source>
        <dbReference type="SAM" id="SignalP"/>
    </source>
</evidence>
<proteinExistence type="predicted"/>
<reference evidence="3 4" key="1">
    <citation type="journal article" date="2023" name="Arcadia Sci">
        <title>De novo assembly of a long-read Amblyomma americanum tick genome.</title>
        <authorList>
            <person name="Chou S."/>
            <person name="Poskanzer K.E."/>
            <person name="Rollins M."/>
            <person name="Thuy-Boun P.S."/>
        </authorList>
    </citation>
    <scope>NUCLEOTIDE SEQUENCE [LARGE SCALE GENOMIC DNA]</scope>
    <source>
        <strain evidence="3">F_SG_1</strain>
        <tissue evidence="3">Salivary glands</tissue>
    </source>
</reference>
<feature type="signal peptide" evidence="2">
    <location>
        <begin position="1"/>
        <end position="20"/>
    </location>
</feature>
<gene>
    <name evidence="3" type="ORF">V5799_016225</name>
</gene>
<feature type="chain" id="PRO_5042887875" description="Secreted protein" evidence="2">
    <location>
        <begin position="21"/>
        <end position="1370"/>
    </location>
</feature>
<dbReference type="EMBL" id="JARKHS020006664">
    <property type="protein sequence ID" value="KAK8782434.1"/>
    <property type="molecule type" value="Genomic_DNA"/>
</dbReference>
<evidence type="ECO:0000313" key="3">
    <source>
        <dbReference type="EMBL" id="KAK8782434.1"/>
    </source>
</evidence>
<feature type="compositionally biased region" description="Polar residues" evidence="1">
    <location>
        <begin position="1346"/>
        <end position="1355"/>
    </location>
</feature>
<feature type="region of interest" description="Disordered" evidence="1">
    <location>
        <begin position="1336"/>
        <end position="1355"/>
    </location>
</feature>
<accession>A0AAQ4F5M2</accession>
<name>A0AAQ4F5M2_AMBAM</name>
<evidence type="ECO:0000256" key="1">
    <source>
        <dbReference type="SAM" id="MobiDB-lite"/>
    </source>
</evidence>
<feature type="region of interest" description="Disordered" evidence="1">
    <location>
        <begin position="742"/>
        <end position="761"/>
    </location>
</feature>
<organism evidence="3 4">
    <name type="scientific">Amblyomma americanum</name>
    <name type="common">Lone star tick</name>
    <dbReference type="NCBI Taxonomy" id="6943"/>
    <lineage>
        <taxon>Eukaryota</taxon>
        <taxon>Metazoa</taxon>
        <taxon>Ecdysozoa</taxon>
        <taxon>Arthropoda</taxon>
        <taxon>Chelicerata</taxon>
        <taxon>Arachnida</taxon>
        <taxon>Acari</taxon>
        <taxon>Parasitiformes</taxon>
        <taxon>Ixodida</taxon>
        <taxon>Ixodoidea</taxon>
        <taxon>Ixodidae</taxon>
        <taxon>Amblyomminae</taxon>
        <taxon>Amblyomma</taxon>
    </lineage>
</organism>
<evidence type="ECO:0000313" key="4">
    <source>
        <dbReference type="Proteomes" id="UP001321473"/>
    </source>
</evidence>
<sequence length="1370" mass="149743">MQRTQLLLLQVTVTWAVCSALPGTCRLRTDDATPPRHVLVITAPNPDQTSAHIWQRRLGTTTDTTARGFKSQPASVHFGHDSASSMQRTQLLLLQVTVTWAVCSALPGTCRLRTDDATPPRHALVITAPNPDQTSAHIWQRRLGTTTDTTERGFKSQPASVHFGHDSASSMQRTQLLLLQVTVTWAVCSALPGTCRLRTDDATPPRHALVITAPNPDQTSAHIWQRRLGTTTDTTARGFKSQPASVHFGHDTASSMQRTQLLLLQVTVTWAVCSALPGTCRLRTDDATPPRHALVITAPNPDQTSAHIWQRRLGTTTDTTERGFKSQQASVHFGHDTASSMQRTQLLLLQVTVTWAVCSALPGTCRLRTDDATPPRHALVITAPNPDQTSAHIWQRRLGTTTDTTARGFKSQPASVHFGHDSASSMQRTQLLLLQVTVTWAVCSALPGTCRLRTDDATPPRQALVITAPNPDQTSAHIWQRRLGTTTDTTERGFKSQPASVHFGHDTASSMQRTQLLLLQVTVTWAVCSALPGTCRLRTDDATPPRHALVITAPNPDQTSAHIWQRRLGTTTDTTARGFKSQPASVHFGHDTASSMQRTQLLLLQVTVTWAVCSALPGTCRLRTDDATPPRHALVITAPNPDQTSAHIWQRRLGTTTDTTARGFKSQPASVHFGHDTASSMQRTQLLLLQVTVTWAVCSALPGTCRLRTDDATPPRHALVITAPNPDQTSAHIWQRRLGTTTDTTERGFKSQPASVHFGHDTASSMQRTQLLLLQVTVTWAVCSALPGTCRLRTDDATPPRHALVITAPNPDQTSAHIWQRRLGTTTDTTERGFKSQPASVHFGHDTASSMQRTQLLLLQVTVTWAVCSALPGTCRLRTDDATPPRHALVITAPNPDQTSAHIWQRRLGTTTDTTARGFKSQPASVHFGHDTASSMQRTQLLLLQVTVTWAVCSALPGTCRLRTDDATPPRHALVITAPNPDQTSAHIWQRRLGTTTDTTERGFKSQQASVHFGHDTASSMQRTQLLLLQVTVTWAVCSALPGTCRLRTDDATPPRHALVITAPNPDQTSAHIWQRRLGTTTDTTERGFKSQPASVHFGHDTASSMQRTQLLLLQVTVTWAVCSALPGTCRLRTDDATPPRHALVITAPNPDQTSAHIWQRRLGTTTDTTERGFKSQQASVHFGHDTASSMQRTQLLLLQVTVTWAVCSALPGTCRLRTDDATPPRHALVITAPNPDQTSAHIWQRRLGTTTDTTARGFKSQPASVHFGHDTASSMQRTQLLLLQVTVTWAVCSALPGTCRLRNDDATPPRHALVITAPNPDQTSAHIWQRRLGTTTDTTERGLKASQQASTSGTTPHRVCSVLSYCYCR</sequence>
<keyword evidence="4" id="KW-1185">Reference proteome</keyword>